<sequence>MVARPARIVLKNLPVKLNSSASDFLPCSSSFFLSDILKKKPRFKMDTPASPVHSMGVPARQCHIVVKAFTTRMSRKEFHYSPANWEPAIVNNRLDREDRGASSVMKSVRPYLCPCNALKISAIPQLQTLSRVQPQCYRSSSQPSHYVPTSDFQ</sequence>
<proteinExistence type="predicted"/>
<dbReference type="AlphaFoldDB" id="A0A2S4UPR1"/>
<name>A0A2S4UPR1_9BASI</name>
<keyword evidence="2" id="KW-1185">Reference proteome</keyword>
<organism evidence="1 2">
    <name type="scientific">Puccinia striiformis</name>
    <dbReference type="NCBI Taxonomy" id="27350"/>
    <lineage>
        <taxon>Eukaryota</taxon>
        <taxon>Fungi</taxon>
        <taxon>Dikarya</taxon>
        <taxon>Basidiomycota</taxon>
        <taxon>Pucciniomycotina</taxon>
        <taxon>Pucciniomycetes</taxon>
        <taxon>Pucciniales</taxon>
        <taxon>Pucciniaceae</taxon>
        <taxon>Puccinia</taxon>
    </lineage>
</organism>
<protein>
    <submittedName>
        <fullName evidence="1">Uncharacterized protein</fullName>
    </submittedName>
</protein>
<evidence type="ECO:0000313" key="1">
    <source>
        <dbReference type="EMBL" id="POV99312.1"/>
    </source>
</evidence>
<evidence type="ECO:0000313" key="2">
    <source>
        <dbReference type="Proteomes" id="UP000239156"/>
    </source>
</evidence>
<dbReference type="EMBL" id="PKSL01000203">
    <property type="protein sequence ID" value="POV99312.1"/>
    <property type="molecule type" value="Genomic_DNA"/>
</dbReference>
<accession>A0A2S4UPR1</accession>
<reference evidence="1" key="1">
    <citation type="submission" date="2017-12" db="EMBL/GenBank/DDBJ databases">
        <title>Gene loss provides genomic basis for host adaptation in cereal stripe rust fungi.</title>
        <authorList>
            <person name="Xia C."/>
        </authorList>
    </citation>
    <scope>NUCLEOTIDE SEQUENCE [LARGE SCALE GENOMIC DNA]</scope>
    <source>
        <strain evidence="1">93-210</strain>
    </source>
</reference>
<comment type="caution">
    <text evidence="1">The sequence shown here is derived from an EMBL/GenBank/DDBJ whole genome shotgun (WGS) entry which is preliminary data.</text>
</comment>
<dbReference type="VEuPathDB" id="FungiDB:PSTT_13846"/>
<gene>
    <name evidence="1" type="ORF">PSTT_13846</name>
</gene>
<dbReference type="Proteomes" id="UP000239156">
    <property type="component" value="Unassembled WGS sequence"/>
</dbReference>